<feature type="non-terminal residue" evidence="1">
    <location>
        <position position="1"/>
    </location>
</feature>
<gene>
    <name evidence="1" type="ordered locus">BAV2061</name>
</gene>
<organism evidence="1 2">
    <name type="scientific">Bordetella avium (strain 197N)</name>
    <dbReference type="NCBI Taxonomy" id="360910"/>
    <lineage>
        <taxon>Bacteria</taxon>
        <taxon>Pseudomonadati</taxon>
        <taxon>Pseudomonadota</taxon>
        <taxon>Betaproteobacteria</taxon>
        <taxon>Burkholderiales</taxon>
        <taxon>Alcaligenaceae</taxon>
        <taxon>Bordetella</taxon>
    </lineage>
</organism>
<dbReference type="HOGENOM" id="CLU_3225982_0_0_4"/>
<dbReference type="EMBL" id="AM167904">
    <property type="protein sequence ID" value="CAJ49671.1"/>
    <property type="molecule type" value="Genomic_DNA"/>
</dbReference>
<dbReference type="Proteomes" id="UP000001977">
    <property type="component" value="Chromosome"/>
</dbReference>
<protein>
    <submittedName>
        <fullName evidence="1">Phage protein (Partial)</fullName>
    </submittedName>
</protein>
<proteinExistence type="predicted"/>
<sequence length="44" mass="4622">VIDWRLHLPARALLSLAKVVADAAGWADPLNGLLGYVQALGAPE</sequence>
<keyword evidence="2" id="KW-1185">Reference proteome</keyword>
<dbReference type="STRING" id="360910.BAV2061"/>
<accession>Q2KZN0</accession>
<evidence type="ECO:0000313" key="2">
    <source>
        <dbReference type="Proteomes" id="UP000001977"/>
    </source>
</evidence>
<name>Q2KZN0_BORA1</name>
<dbReference type="KEGG" id="bav:BAV2061"/>
<evidence type="ECO:0000313" key="1">
    <source>
        <dbReference type="EMBL" id="CAJ49671.1"/>
    </source>
</evidence>
<reference evidence="1 2" key="1">
    <citation type="journal article" date="2006" name="J. Bacteriol.">
        <title>Comparison of the genome sequence of the poultry pathogen Bordetella avium with those of B. bronchiseptica, B. pertussis, and B. parapertussis reveals extensive diversity in surface structures associated with host interaction.</title>
        <authorList>
            <person name="Sebaihia M."/>
            <person name="Preston A."/>
            <person name="Maskell D.J."/>
            <person name="Kuzmiak H."/>
            <person name="Connell T.D."/>
            <person name="King N.D."/>
            <person name="Orndorff P.E."/>
            <person name="Miyamoto D.M."/>
            <person name="Thomson N.R."/>
            <person name="Harris D."/>
            <person name="Goble A."/>
            <person name="Lord A."/>
            <person name="Murphy L."/>
            <person name="Quail M.A."/>
            <person name="Rutter S."/>
            <person name="Squares R."/>
            <person name="Squares S."/>
            <person name="Woodward J."/>
            <person name="Parkhill J."/>
            <person name="Temple L.M."/>
        </authorList>
    </citation>
    <scope>NUCLEOTIDE SEQUENCE [LARGE SCALE GENOMIC DNA]</scope>
    <source>
        <strain evidence="1 2">197N</strain>
    </source>
</reference>
<dbReference type="AlphaFoldDB" id="Q2KZN0"/>